<organism evidence="1 2">
    <name type="scientific">Thalassotalea castellviae</name>
    <dbReference type="NCBI Taxonomy" id="3075612"/>
    <lineage>
        <taxon>Bacteria</taxon>
        <taxon>Pseudomonadati</taxon>
        <taxon>Pseudomonadota</taxon>
        <taxon>Gammaproteobacteria</taxon>
        <taxon>Alteromonadales</taxon>
        <taxon>Colwelliaceae</taxon>
        <taxon>Thalassotalea</taxon>
    </lineage>
</organism>
<dbReference type="Proteomes" id="UP001266357">
    <property type="component" value="Unassembled WGS sequence"/>
</dbReference>
<gene>
    <name evidence="1" type="ORF">RM573_00705</name>
</gene>
<evidence type="ECO:0000313" key="2">
    <source>
        <dbReference type="Proteomes" id="UP001266357"/>
    </source>
</evidence>
<protein>
    <submittedName>
        <fullName evidence="1">DUF2835 domain-containing protein</fullName>
    </submittedName>
</protein>
<dbReference type="RefSeq" id="WP_311575761.1">
    <property type="nucleotide sequence ID" value="NZ_JAVRIF010000001.1"/>
</dbReference>
<evidence type="ECO:0000313" key="1">
    <source>
        <dbReference type="EMBL" id="MDT0602108.1"/>
    </source>
</evidence>
<sequence>MKRYFFSINISTLDFYPYYQGKIQDIVVTTNEGKTVQFPAMHLRKFLLPTGIKGYFCLKTENNKFLSLEKLA</sequence>
<reference evidence="1 2" key="1">
    <citation type="submission" date="2023-09" db="EMBL/GenBank/DDBJ databases">
        <authorList>
            <person name="Rey-Velasco X."/>
        </authorList>
    </citation>
    <scope>NUCLEOTIDE SEQUENCE [LARGE SCALE GENOMIC DNA]</scope>
    <source>
        <strain evidence="1 2">W431</strain>
    </source>
</reference>
<keyword evidence="2" id="KW-1185">Reference proteome</keyword>
<comment type="caution">
    <text evidence="1">The sequence shown here is derived from an EMBL/GenBank/DDBJ whole genome shotgun (WGS) entry which is preliminary data.</text>
</comment>
<dbReference type="EMBL" id="JAVRIF010000001">
    <property type="protein sequence ID" value="MDT0602108.1"/>
    <property type="molecule type" value="Genomic_DNA"/>
</dbReference>
<dbReference type="InterPro" id="IPR021363">
    <property type="entry name" value="DUF2835"/>
</dbReference>
<dbReference type="Pfam" id="PF11197">
    <property type="entry name" value="DUF2835"/>
    <property type="match status" value="1"/>
</dbReference>
<accession>A0ABU2ZW00</accession>
<proteinExistence type="predicted"/>
<name>A0ABU2ZW00_9GAMM</name>